<proteinExistence type="predicted"/>
<dbReference type="InterPro" id="IPR001480">
    <property type="entry name" value="Bulb-type_lectin_dom"/>
</dbReference>
<dbReference type="PANTHER" id="PTHR47976:SF15">
    <property type="entry name" value="G-TYPE LECTIN S-RECEPTOR-LIKE SERINE_THREONINE-PROTEIN KINASE RLK1"/>
    <property type="match status" value="1"/>
</dbReference>
<dbReference type="EMBL" id="JAVIJP010000009">
    <property type="protein sequence ID" value="KAL3647628.1"/>
    <property type="molecule type" value="Genomic_DNA"/>
</dbReference>
<keyword evidence="6" id="KW-1185">Reference proteome</keyword>
<dbReference type="Pfam" id="PF01453">
    <property type="entry name" value="B_lectin"/>
    <property type="match status" value="1"/>
</dbReference>
<evidence type="ECO:0000256" key="1">
    <source>
        <dbReference type="ARBA" id="ARBA00022729"/>
    </source>
</evidence>
<evidence type="ECO:0000313" key="6">
    <source>
        <dbReference type="Proteomes" id="UP001632038"/>
    </source>
</evidence>
<reference evidence="6" key="1">
    <citation type="journal article" date="2024" name="IScience">
        <title>Strigolactones Initiate the Formation of Haustorium-like Structures in Castilleja.</title>
        <authorList>
            <person name="Buerger M."/>
            <person name="Peterson D."/>
            <person name="Chory J."/>
        </authorList>
    </citation>
    <scope>NUCLEOTIDE SEQUENCE [LARGE SCALE GENOMIC DNA]</scope>
</reference>
<organism evidence="5 6">
    <name type="scientific">Castilleja foliolosa</name>
    <dbReference type="NCBI Taxonomy" id="1961234"/>
    <lineage>
        <taxon>Eukaryota</taxon>
        <taxon>Viridiplantae</taxon>
        <taxon>Streptophyta</taxon>
        <taxon>Embryophyta</taxon>
        <taxon>Tracheophyta</taxon>
        <taxon>Spermatophyta</taxon>
        <taxon>Magnoliopsida</taxon>
        <taxon>eudicotyledons</taxon>
        <taxon>Gunneridae</taxon>
        <taxon>Pentapetalae</taxon>
        <taxon>asterids</taxon>
        <taxon>lamiids</taxon>
        <taxon>Lamiales</taxon>
        <taxon>Orobanchaceae</taxon>
        <taxon>Pedicularideae</taxon>
        <taxon>Castillejinae</taxon>
        <taxon>Castilleja</taxon>
    </lineage>
</organism>
<sequence length="422" mass="46909">MSHFLLLLITLILFPLSISSQNTGSKIPIGSSITATTNSKPWLSKSGDFAFGFLPNPNHTTNLFILAIWFDKIPSKTIFWFDRNLAPLGSILTLEANGLILRDTNHNVLQNYTGGLAASVAYAFMNDTGNFVLSGTDSDPLWQSFKNPSDTILPTQTIEVNGPNLISKNRKSDFSYGRFYGGMSNDGNFVLNTKSVFTNLDFDDEYYNSEVISGNRLVFDSEANISVVDKNGERLQTILDTNLSPSDYYFRATLEFDGVFVLYAYPKKGGINSMWIANDTLPRDNICMGINGQKGSGACGFNNVCSLNDTSLRPICKCPEGFLLVDPSNVYGDCKSNFTENCVDKGEYGLVEVKDVDWPFNDYEQRNKSSLDECRKACYEDNFCGAAIFRSDSCWKKRLPLSNGRVDKSLKATAFLKVLRLS</sequence>
<protein>
    <recommendedName>
        <fullName evidence="4">Bulb-type lectin domain-containing protein</fullName>
    </recommendedName>
</protein>
<feature type="domain" description="Bulb-type lectin" evidence="4">
    <location>
        <begin position="90"/>
        <end position="162"/>
    </location>
</feature>
<keyword evidence="1 3" id="KW-0732">Signal</keyword>
<feature type="chain" id="PRO_5044819494" description="Bulb-type lectin domain-containing protein" evidence="3">
    <location>
        <begin position="20"/>
        <end position="422"/>
    </location>
</feature>
<dbReference type="Proteomes" id="UP001632038">
    <property type="component" value="Unassembled WGS sequence"/>
</dbReference>
<dbReference type="CDD" id="cd01098">
    <property type="entry name" value="PAN_AP_plant"/>
    <property type="match status" value="1"/>
</dbReference>
<keyword evidence="2" id="KW-0325">Glycoprotein</keyword>
<dbReference type="Gene3D" id="2.90.10.10">
    <property type="entry name" value="Bulb-type lectin domain"/>
    <property type="match status" value="2"/>
</dbReference>
<accession>A0ABD3DZP5</accession>
<dbReference type="AlphaFoldDB" id="A0ABD3DZP5"/>
<evidence type="ECO:0000313" key="5">
    <source>
        <dbReference type="EMBL" id="KAL3647628.1"/>
    </source>
</evidence>
<evidence type="ECO:0000256" key="3">
    <source>
        <dbReference type="SAM" id="SignalP"/>
    </source>
</evidence>
<name>A0ABD3DZP5_9LAMI</name>
<dbReference type="SUPFAM" id="SSF51110">
    <property type="entry name" value="alpha-D-mannose-specific plant lectins"/>
    <property type="match status" value="1"/>
</dbReference>
<comment type="caution">
    <text evidence="5">The sequence shown here is derived from an EMBL/GenBank/DDBJ whole genome shotgun (WGS) entry which is preliminary data.</text>
</comment>
<dbReference type="InterPro" id="IPR051343">
    <property type="entry name" value="G-type_lectin_kinases/EP1-like"/>
</dbReference>
<evidence type="ECO:0000259" key="4">
    <source>
        <dbReference type="Pfam" id="PF01453"/>
    </source>
</evidence>
<dbReference type="InterPro" id="IPR036426">
    <property type="entry name" value="Bulb-type_lectin_dom_sf"/>
</dbReference>
<dbReference type="PANTHER" id="PTHR47976">
    <property type="entry name" value="G-TYPE LECTIN S-RECEPTOR-LIKE SERINE/THREONINE-PROTEIN KINASE SD2-5"/>
    <property type="match status" value="1"/>
</dbReference>
<gene>
    <name evidence="5" type="ORF">CASFOL_008596</name>
</gene>
<feature type="signal peptide" evidence="3">
    <location>
        <begin position="1"/>
        <end position="19"/>
    </location>
</feature>
<evidence type="ECO:0000256" key="2">
    <source>
        <dbReference type="ARBA" id="ARBA00023180"/>
    </source>
</evidence>